<dbReference type="AlphaFoldDB" id="A0A9Q3H725"/>
<accession>A0A9Q3H725</accession>
<name>A0A9Q3H725_9BASI</name>
<comment type="caution">
    <text evidence="2">The sequence shown here is derived from an EMBL/GenBank/DDBJ whole genome shotgun (WGS) entry which is preliminary data.</text>
</comment>
<proteinExistence type="predicted"/>
<organism evidence="2 3">
    <name type="scientific">Austropuccinia psidii MF-1</name>
    <dbReference type="NCBI Taxonomy" id="1389203"/>
    <lineage>
        <taxon>Eukaryota</taxon>
        <taxon>Fungi</taxon>
        <taxon>Dikarya</taxon>
        <taxon>Basidiomycota</taxon>
        <taxon>Pucciniomycotina</taxon>
        <taxon>Pucciniomycetes</taxon>
        <taxon>Pucciniales</taxon>
        <taxon>Sphaerophragmiaceae</taxon>
        <taxon>Austropuccinia</taxon>
    </lineage>
</organism>
<sequence>MNSCLHIKSFLGKEKTIELFGGWIPLSCKEKVRKIKNWLKNQSILSIYQKKELEMTPASEKEGPVASTSSRNVQRQAQRTSEEEKLSQEPSRKGKRQIQLAQNLSALVQDPQIGTIISGQCFQYGRTLMEFTARDKERINRAFPRK</sequence>
<feature type="region of interest" description="Disordered" evidence="1">
    <location>
        <begin position="55"/>
        <end position="97"/>
    </location>
</feature>
<evidence type="ECO:0000313" key="2">
    <source>
        <dbReference type="EMBL" id="MBW0493691.1"/>
    </source>
</evidence>
<dbReference type="EMBL" id="AVOT02012182">
    <property type="protein sequence ID" value="MBW0493691.1"/>
    <property type="molecule type" value="Genomic_DNA"/>
</dbReference>
<feature type="compositionally biased region" description="Basic and acidic residues" evidence="1">
    <location>
        <begin position="80"/>
        <end position="92"/>
    </location>
</feature>
<feature type="compositionally biased region" description="Polar residues" evidence="1">
    <location>
        <begin position="66"/>
        <end position="79"/>
    </location>
</feature>
<gene>
    <name evidence="2" type="ORF">O181_033406</name>
</gene>
<evidence type="ECO:0000256" key="1">
    <source>
        <dbReference type="SAM" id="MobiDB-lite"/>
    </source>
</evidence>
<reference evidence="2" key="1">
    <citation type="submission" date="2021-03" db="EMBL/GenBank/DDBJ databases">
        <title>Draft genome sequence of rust myrtle Austropuccinia psidii MF-1, a brazilian biotype.</title>
        <authorList>
            <person name="Quecine M.C."/>
            <person name="Pachon D.M.R."/>
            <person name="Bonatelli M.L."/>
            <person name="Correr F.H."/>
            <person name="Franceschini L.M."/>
            <person name="Leite T.F."/>
            <person name="Margarido G.R.A."/>
            <person name="Almeida C.A."/>
            <person name="Ferrarezi J.A."/>
            <person name="Labate C.A."/>
        </authorList>
    </citation>
    <scope>NUCLEOTIDE SEQUENCE</scope>
    <source>
        <strain evidence="2">MF-1</strain>
    </source>
</reference>
<protein>
    <submittedName>
        <fullName evidence="2">Uncharacterized protein</fullName>
    </submittedName>
</protein>
<evidence type="ECO:0000313" key="3">
    <source>
        <dbReference type="Proteomes" id="UP000765509"/>
    </source>
</evidence>
<dbReference type="Proteomes" id="UP000765509">
    <property type="component" value="Unassembled WGS sequence"/>
</dbReference>
<keyword evidence="3" id="KW-1185">Reference proteome</keyword>